<feature type="chain" id="PRO_5020968814" description="Outer membrane beta-barrel protein" evidence="1">
    <location>
        <begin position="22"/>
        <end position="1138"/>
    </location>
</feature>
<keyword evidence="3" id="KW-1185">Reference proteome</keyword>
<dbReference type="RefSeq" id="WP_130286176.1">
    <property type="nucleotide sequence ID" value="NZ_SGXE01000001.1"/>
</dbReference>
<dbReference type="EMBL" id="SGXE01000001">
    <property type="protein sequence ID" value="RZS99394.1"/>
    <property type="molecule type" value="Genomic_DNA"/>
</dbReference>
<name>A0A4Q7PFX7_9FLAO</name>
<evidence type="ECO:0008006" key="4">
    <source>
        <dbReference type="Google" id="ProtNLM"/>
    </source>
</evidence>
<reference evidence="2 3" key="1">
    <citation type="submission" date="2019-02" db="EMBL/GenBank/DDBJ databases">
        <title>Genomic Encyclopedia of Type Strains, Phase IV (KMG-IV): sequencing the most valuable type-strain genomes for metagenomic binning, comparative biology and taxonomic classification.</title>
        <authorList>
            <person name="Goeker M."/>
        </authorList>
    </citation>
    <scope>NUCLEOTIDE SEQUENCE [LARGE SCALE GENOMIC DNA]</scope>
    <source>
        <strain evidence="2 3">DSM 17196</strain>
    </source>
</reference>
<evidence type="ECO:0000313" key="2">
    <source>
        <dbReference type="EMBL" id="RZS99394.1"/>
    </source>
</evidence>
<evidence type="ECO:0000256" key="1">
    <source>
        <dbReference type="SAM" id="SignalP"/>
    </source>
</evidence>
<dbReference type="AlphaFoldDB" id="A0A4Q7PFX7"/>
<keyword evidence="1" id="KW-0732">Signal</keyword>
<sequence length="1138" mass="128874">MIKVVKKLGVFFLFGIFFSNAQEIPSHTTTKQFAISDTIRIDTVSINPAVFQVFIRDSLVEKSKYAINFEKAILVPSGVLKKRSDSISVVYKRYPDFLTRAYFEFDPKIIVNSTGNLEKLYALSSPNTKEEFTPFDGLTTSGSISRGVTVGTNQNAVLNSELDLQITGKISEKVSLRASIQDANVPVQQGGYSQNLDEFDQIFIELNSKNWNVRAGDVILQNTESYFSRFTKNVQGISINAALDHTTSKTNVFASGALVRGVFNRSQFTGQEGNQGPYKLTGPNGELFILVVSGSERVYVNGLLLERGENEDYVIDYNAGEVTFNPTYPITSDMRISIEYQTTERSYARIIAYGGGVHQSDKLKLGAYVYSENDAKNQSLQQNLNDDQKQILAQAGDDSSQMIAPSAVPDTFDENKILYRKEVVDGVEVFVYSTDPEDELFNVRFTQVGTNQGNYRVSNVNTISRVFEYVAPIDGVPQGDFEPVIQLQAPTKLQIGVVQGTYDPSSKTSISFELAGSKKDLNLFSDIGDNDNNGFAGRMLWNQKLIQRDSSWTLNFFAGGDYVQDQYNSIERIYNVEFSRDWNLTNPLGNQQLLTSGMHLIHPQKGAAKYSFEQLNFSENYKGNRHSLNANLTLGRLRVASVTSLLNSNSSTIDSRFFRTYSGVSYGFDKSWIGTRTSIEENKEINKADVQYTNNTQRFKSYLVYAGVGDSTKIYTELGYKHRINDSVRNNKLNTISVSNTYYLKSNLISNSKTRLSLFLNYRNLNNLNENQSDEESFNSRLLYNQRFFGNKMDWNTVYETNSGTLAQQEYTFVEVDPGRGTHVWNDYNNNGIQELNEFEIAQFTDQATFLRILLPNQVFVQTHQNKLSQIITLNPNSWVNSNNSTLQFLSHFYNQTAYIIERKNRRQGAEFRLNPFNESDNELGLNLSFRNTLFYNRGKQKYTTAYTYVSSKSKNLLLTGLQENTQQSHQFNFTHKIANLWLLDLKSDLVEISSSSENFDNRNYELNGYILTPKVSYLLSDQTQFSLSYTLDEQKNDLGLEQLTQQNLSISFAYANKQSFSVLGEINYVNNDFTGNAFSPVGYQLLDGLQPGNNFTWSLIAQKKLTKFLDLNLNYSGRKSESSSTIHTGSVQLRALF</sequence>
<dbReference type="Proteomes" id="UP000292262">
    <property type="component" value="Unassembled WGS sequence"/>
</dbReference>
<accession>A0A4Q7PFX7</accession>
<feature type="signal peptide" evidence="1">
    <location>
        <begin position="1"/>
        <end position="21"/>
    </location>
</feature>
<evidence type="ECO:0000313" key="3">
    <source>
        <dbReference type="Proteomes" id="UP000292262"/>
    </source>
</evidence>
<organism evidence="2 3">
    <name type="scientific">Aquimarina brevivitae</name>
    <dbReference type="NCBI Taxonomy" id="323412"/>
    <lineage>
        <taxon>Bacteria</taxon>
        <taxon>Pseudomonadati</taxon>
        <taxon>Bacteroidota</taxon>
        <taxon>Flavobacteriia</taxon>
        <taxon>Flavobacteriales</taxon>
        <taxon>Flavobacteriaceae</taxon>
        <taxon>Aquimarina</taxon>
    </lineage>
</organism>
<gene>
    <name evidence="2" type="ORF">EV197_0604</name>
</gene>
<protein>
    <recommendedName>
        <fullName evidence="4">Outer membrane beta-barrel protein</fullName>
    </recommendedName>
</protein>
<proteinExistence type="predicted"/>
<comment type="caution">
    <text evidence="2">The sequence shown here is derived from an EMBL/GenBank/DDBJ whole genome shotgun (WGS) entry which is preliminary data.</text>
</comment>
<dbReference type="OrthoDB" id="9815802at2"/>